<dbReference type="EMBL" id="BJXA01000028">
    <property type="protein sequence ID" value="GEM39815.1"/>
    <property type="molecule type" value="Genomic_DNA"/>
</dbReference>
<gene>
    <name evidence="1" type="ORF">NN4_43340</name>
</gene>
<keyword evidence="2" id="KW-1185">Reference proteome</keyword>
<reference evidence="1 2" key="1">
    <citation type="submission" date="2019-07" db="EMBL/GenBank/DDBJ databases">
        <title>Whole genome shotgun sequence of Nocardia ninae NBRC 108245.</title>
        <authorList>
            <person name="Hosoyama A."/>
            <person name="Uohara A."/>
            <person name="Ohji S."/>
            <person name="Ichikawa N."/>
        </authorList>
    </citation>
    <scope>NUCLEOTIDE SEQUENCE [LARGE SCALE GENOMIC DNA]</scope>
    <source>
        <strain evidence="1 2">NBRC 108245</strain>
    </source>
</reference>
<dbReference type="AlphaFoldDB" id="A0A511MGK0"/>
<proteinExistence type="predicted"/>
<comment type="caution">
    <text evidence="1">The sequence shown here is derived from an EMBL/GenBank/DDBJ whole genome shotgun (WGS) entry which is preliminary data.</text>
</comment>
<accession>A0A511MGK0</accession>
<evidence type="ECO:0000313" key="2">
    <source>
        <dbReference type="Proteomes" id="UP000321424"/>
    </source>
</evidence>
<dbReference type="OrthoDB" id="4171178at2"/>
<name>A0A511MGK0_9NOCA</name>
<evidence type="ECO:0000313" key="1">
    <source>
        <dbReference type="EMBL" id="GEM39815.1"/>
    </source>
</evidence>
<protein>
    <submittedName>
        <fullName evidence="1">Uncharacterized protein</fullName>
    </submittedName>
</protein>
<sequence length="165" mass="17075">MGIPGRIRHTVGTTAAGAIFGIAGIAGFALAASVQSSAAGGGSSPAESHATVVGAHIGVLLPGEKAYITLTLSNPNANVQAKLLPIRADDVVIDTVADPADKPYCHDQIELSTVGADPHLPTLAKNETNYPYRMIDAVILKADTDARCQGMTFHTTWTAQFEAVP</sequence>
<dbReference type="Proteomes" id="UP000321424">
    <property type="component" value="Unassembled WGS sequence"/>
</dbReference>
<dbReference type="RefSeq" id="WP_147134179.1">
    <property type="nucleotide sequence ID" value="NZ_BJXA01000028.1"/>
</dbReference>
<organism evidence="1 2">
    <name type="scientific">Nocardia ninae NBRC 108245</name>
    <dbReference type="NCBI Taxonomy" id="1210091"/>
    <lineage>
        <taxon>Bacteria</taxon>
        <taxon>Bacillati</taxon>
        <taxon>Actinomycetota</taxon>
        <taxon>Actinomycetes</taxon>
        <taxon>Mycobacteriales</taxon>
        <taxon>Nocardiaceae</taxon>
        <taxon>Nocardia</taxon>
    </lineage>
</organism>